<evidence type="ECO:0000256" key="4">
    <source>
        <dbReference type="RuleBase" id="RU004187"/>
    </source>
</evidence>
<dbReference type="PRINTS" id="PR00304">
    <property type="entry name" value="TCOMPLEXTCP1"/>
</dbReference>
<evidence type="ECO:0008006" key="8">
    <source>
        <dbReference type="Google" id="ProtNLM"/>
    </source>
</evidence>
<accession>A0A834BJU7</accession>
<evidence type="ECO:0000256" key="3">
    <source>
        <dbReference type="ARBA" id="ARBA00023186"/>
    </source>
</evidence>
<organism evidence="6 7">
    <name type="scientific">Phyllostomus discolor</name>
    <name type="common">pale spear-nosed bat</name>
    <dbReference type="NCBI Taxonomy" id="89673"/>
    <lineage>
        <taxon>Eukaryota</taxon>
        <taxon>Metazoa</taxon>
        <taxon>Chordata</taxon>
        <taxon>Craniata</taxon>
        <taxon>Vertebrata</taxon>
        <taxon>Euteleostomi</taxon>
        <taxon>Mammalia</taxon>
        <taxon>Eutheria</taxon>
        <taxon>Laurasiatheria</taxon>
        <taxon>Chiroptera</taxon>
        <taxon>Yangochiroptera</taxon>
        <taxon>Phyllostomidae</taxon>
        <taxon>Phyllostominae</taxon>
        <taxon>Phyllostomus</taxon>
    </lineage>
</organism>
<feature type="region of interest" description="Disordered" evidence="5">
    <location>
        <begin position="170"/>
        <end position="189"/>
    </location>
</feature>
<comment type="similarity">
    <text evidence="4">Belongs to the TCP-1 chaperonin family.</text>
</comment>
<sequence length="189" mass="20962">MKILLDPMGDIVMTNDGNAILQEIQVQYPAAKSMIEISQTQDEEVGDGITSVIILAGEMLSVAIIWWSSLAYNIAMDAFKTVQFEENGQKEIDIKKHAGVEKIPEGIIEDSSKHTQENCETWGVNGEMGTLVDMKQLGIWEPLAVKLQTYKIVVEMAVLLLWIGDFISGHKKKSDDQTWQGRAPDAGPE</sequence>
<protein>
    <recommendedName>
        <fullName evidence="8">T-complex protein 1 subunit gamma</fullName>
    </recommendedName>
</protein>
<dbReference type="AlphaFoldDB" id="A0A834BJU7"/>
<dbReference type="InterPro" id="IPR027413">
    <property type="entry name" value="GROEL-like_equatorial_sf"/>
</dbReference>
<dbReference type="Proteomes" id="UP000664940">
    <property type="component" value="Unassembled WGS sequence"/>
</dbReference>
<comment type="caution">
    <text evidence="6">The sequence shown here is derived from an EMBL/GenBank/DDBJ whole genome shotgun (WGS) entry which is preliminary data.</text>
</comment>
<gene>
    <name evidence="6" type="ORF">HJG60_007950</name>
</gene>
<dbReference type="InterPro" id="IPR017998">
    <property type="entry name" value="Chaperone_TCP-1"/>
</dbReference>
<reference evidence="6 7" key="1">
    <citation type="journal article" date="2020" name="Nature">
        <title>Six reference-quality genomes reveal evolution of bat adaptations.</title>
        <authorList>
            <person name="Jebb D."/>
            <person name="Huang Z."/>
            <person name="Pippel M."/>
            <person name="Hughes G.M."/>
            <person name="Lavrichenko K."/>
            <person name="Devanna P."/>
            <person name="Winkler S."/>
            <person name="Jermiin L.S."/>
            <person name="Skirmuntt E.C."/>
            <person name="Katzourakis A."/>
            <person name="Burkitt-Gray L."/>
            <person name="Ray D.A."/>
            <person name="Sullivan K.A.M."/>
            <person name="Roscito J.G."/>
            <person name="Kirilenko B.M."/>
            <person name="Davalos L.M."/>
            <person name="Corthals A.P."/>
            <person name="Power M.L."/>
            <person name="Jones G."/>
            <person name="Ransome R.D."/>
            <person name="Dechmann D.K.N."/>
            <person name="Locatelli A.G."/>
            <person name="Puechmaille S.J."/>
            <person name="Fedrigo O."/>
            <person name="Jarvis E.D."/>
            <person name="Hiller M."/>
            <person name="Vernes S.C."/>
            <person name="Myers E.W."/>
            <person name="Teeling E.C."/>
        </authorList>
    </citation>
    <scope>NUCLEOTIDE SEQUENCE [LARGE SCALE GENOMIC DNA]</scope>
    <source>
        <strain evidence="6">Bat1K_MPI-CBG_1</strain>
    </source>
</reference>
<dbReference type="EMBL" id="JABVXQ010000001">
    <property type="protein sequence ID" value="KAF6131048.1"/>
    <property type="molecule type" value="Genomic_DNA"/>
</dbReference>
<evidence type="ECO:0000313" key="6">
    <source>
        <dbReference type="EMBL" id="KAF6131048.1"/>
    </source>
</evidence>
<dbReference type="Pfam" id="PF00118">
    <property type="entry name" value="Cpn60_TCP1"/>
    <property type="match status" value="1"/>
</dbReference>
<evidence type="ECO:0000313" key="7">
    <source>
        <dbReference type="Proteomes" id="UP000664940"/>
    </source>
</evidence>
<dbReference type="GO" id="GO:0005832">
    <property type="term" value="C:chaperonin-containing T-complex"/>
    <property type="evidence" value="ECO:0007669"/>
    <property type="project" value="UniProtKB-ARBA"/>
</dbReference>
<dbReference type="PANTHER" id="PTHR11353">
    <property type="entry name" value="CHAPERONIN"/>
    <property type="match status" value="1"/>
</dbReference>
<dbReference type="InterPro" id="IPR002423">
    <property type="entry name" value="Cpn60/GroEL/TCP-1"/>
</dbReference>
<evidence type="ECO:0000256" key="5">
    <source>
        <dbReference type="SAM" id="MobiDB-lite"/>
    </source>
</evidence>
<dbReference type="SUPFAM" id="SSF48592">
    <property type="entry name" value="GroEL equatorial domain-like"/>
    <property type="match status" value="1"/>
</dbReference>
<proteinExistence type="inferred from homology"/>
<keyword evidence="3 4" id="KW-0143">Chaperone</keyword>
<dbReference type="Gene3D" id="1.10.560.10">
    <property type="entry name" value="GroEL-like equatorial domain"/>
    <property type="match status" value="2"/>
</dbReference>
<evidence type="ECO:0000256" key="1">
    <source>
        <dbReference type="ARBA" id="ARBA00022741"/>
    </source>
</evidence>
<dbReference type="GO" id="GO:0140662">
    <property type="term" value="F:ATP-dependent protein folding chaperone"/>
    <property type="evidence" value="ECO:0007669"/>
    <property type="project" value="InterPro"/>
</dbReference>
<keyword evidence="2 4" id="KW-0067">ATP-binding</keyword>
<dbReference type="GO" id="GO:0005524">
    <property type="term" value="F:ATP binding"/>
    <property type="evidence" value="ECO:0007669"/>
    <property type="project" value="UniProtKB-KW"/>
</dbReference>
<evidence type="ECO:0000256" key="2">
    <source>
        <dbReference type="ARBA" id="ARBA00022840"/>
    </source>
</evidence>
<keyword evidence="1 4" id="KW-0547">Nucleotide-binding</keyword>
<name>A0A834BJU7_9CHIR</name>